<dbReference type="RefSeq" id="XP_071909855.1">
    <property type="nucleotide sequence ID" value="XM_072053754.1"/>
</dbReference>
<dbReference type="RefSeq" id="XP_071909857.1">
    <property type="nucleotide sequence ID" value="XM_072053756.1"/>
</dbReference>
<evidence type="ECO:0000313" key="9">
    <source>
        <dbReference type="RefSeq" id="XP_071909855.1"/>
    </source>
</evidence>
<dbReference type="InterPro" id="IPR036312">
    <property type="entry name" value="Bifun_inhib/LTP/seed_sf"/>
</dbReference>
<feature type="chain" id="PRO_5027877575" evidence="1">
    <location>
        <begin position="27"/>
        <end position="108"/>
    </location>
</feature>
<proteinExistence type="predicted"/>
<dbReference type="PANTHER" id="PTHR31731">
    <property type="match status" value="1"/>
</dbReference>
<keyword evidence="1" id="KW-0732">Signal</keyword>
<dbReference type="RefSeq" id="XP_071909851.1">
    <property type="nucleotide sequence ID" value="XM_072053750.1"/>
</dbReference>
<feature type="signal peptide" evidence="1">
    <location>
        <begin position="1"/>
        <end position="26"/>
    </location>
</feature>
<evidence type="ECO:0000313" key="4">
    <source>
        <dbReference type="RefSeq" id="XP_027067725.2"/>
    </source>
</evidence>
<dbReference type="RefSeq" id="XP_071909859.1">
    <property type="nucleotide sequence ID" value="XM_072053758.1"/>
</dbReference>
<evidence type="ECO:0000313" key="7">
    <source>
        <dbReference type="RefSeq" id="XP_071909851.1"/>
    </source>
</evidence>
<reference evidence="3" key="1">
    <citation type="journal article" date="2025" name="Foods">
        <title>Unveiling the Microbial Signatures of Arabica Coffee Cherries: Insights into Ripeness Specific Diversity, Functional Traits, and Implications for Quality and Safety.</title>
        <authorList>
            <consortium name="RefSeq"/>
            <person name="Tenea G.N."/>
            <person name="Cifuentes V."/>
            <person name="Reyes P."/>
            <person name="Cevallos-Vallejos M."/>
        </authorList>
    </citation>
    <scope>NUCLEOTIDE SEQUENCE [LARGE SCALE GENOMIC DNA]</scope>
</reference>
<dbReference type="InterPro" id="IPR027923">
    <property type="entry name" value="Hydrophob_seed_dom"/>
</dbReference>
<keyword evidence="3" id="KW-1185">Reference proteome</keyword>
<protein>
    <submittedName>
        <fullName evidence="4 5">Lipid-binding protein AIR1B</fullName>
    </submittedName>
</protein>
<dbReference type="AlphaFoldDB" id="A0A6P6SPE7"/>
<evidence type="ECO:0000313" key="5">
    <source>
        <dbReference type="RefSeq" id="XP_027067726.1"/>
    </source>
</evidence>
<feature type="domain" description="Hydrophobic seed protein" evidence="2">
    <location>
        <begin position="34"/>
        <end position="107"/>
    </location>
</feature>
<evidence type="ECO:0000256" key="1">
    <source>
        <dbReference type="SAM" id="SignalP"/>
    </source>
</evidence>
<evidence type="ECO:0000313" key="11">
    <source>
        <dbReference type="RefSeq" id="XP_071909859.1"/>
    </source>
</evidence>
<name>A0A6P6SPE7_COFAR</name>
<dbReference type="RefSeq" id="XP_071909853.1">
    <property type="nucleotide sequence ID" value="XM_072053752.1"/>
</dbReference>
<dbReference type="Proteomes" id="UP001652660">
    <property type="component" value="Chromosome 6c"/>
</dbReference>
<dbReference type="Gene3D" id="1.10.110.10">
    <property type="entry name" value="Plant lipid-transfer and hydrophobic proteins"/>
    <property type="match status" value="1"/>
</dbReference>
<evidence type="ECO:0000259" key="2">
    <source>
        <dbReference type="Pfam" id="PF14547"/>
    </source>
</evidence>
<gene>
    <name evidence="5" type="primary">LOC113693376</name>
    <name evidence="4" type="synonym">LOC113693375</name>
    <name evidence="6" type="synonym">LOC140008847</name>
    <name evidence="7" type="synonym">LOC140008849</name>
    <name evidence="8" type="synonym">LOC140008851</name>
    <name evidence="9" type="synonym">LOC140008853</name>
    <name evidence="10" type="synonym">LOC140008855</name>
    <name evidence="11" type="synonym">LOC140008857</name>
    <name evidence="12" type="synonym">LOC140008859</name>
</gene>
<evidence type="ECO:0000313" key="6">
    <source>
        <dbReference type="RefSeq" id="XP_071909847.1"/>
    </source>
</evidence>
<dbReference type="RefSeq" id="XP_071909861.1">
    <property type="nucleotide sequence ID" value="XM_072053760.1"/>
</dbReference>
<reference evidence="5" key="2">
    <citation type="submission" date="2025-04" db="UniProtKB">
        <authorList>
            <consortium name="RefSeq"/>
        </authorList>
    </citation>
    <scope>IDENTIFICATION</scope>
    <source>
        <tissue evidence="4 5">Leaves</tissue>
    </source>
</reference>
<dbReference type="GeneID" id="113693376"/>
<dbReference type="Pfam" id="PF14547">
    <property type="entry name" value="Hydrophob_seed"/>
    <property type="match status" value="1"/>
</dbReference>
<dbReference type="RefSeq" id="XP_027067725.2">
    <property type="nucleotide sequence ID" value="XM_027211924.2"/>
</dbReference>
<dbReference type="RefSeq" id="XP_071909847.1">
    <property type="nucleotide sequence ID" value="XM_072053746.1"/>
</dbReference>
<dbReference type="InterPro" id="IPR051636">
    <property type="entry name" value="Plant_LTP/defense-related"/>
</dbReference>
<accession>A0A6P6SPE7</accession>
<evidence type="ECO:0000313" key="3">
    <source>
        <dbReference type="Proteomes" id="UP001652660"/>
    </source>
</evidence>
<evidence type="ECO:0000313" key="10">
    <source>
        <dbReference type="RefSeq" id="XP_071909857.1"/>
    </source>
</evidence>
<dbReference type="SUPFAM" id="SSF47699">
    <property type="entry name" value="Bifunctional inhibitor/lipid-transfer protein/seed storage 2S albumin"/>
    <property type="match status" value="1"/>
</dbReference>
<sequence length="108" mass="11286">MGSKASTTTLALFLAFNLIFFTQVSATPLPTCTAVLDLSVCLSLLGIPIIDVGSQCCSCFNNLVDLDAAACLCAYLKTRSLLTLDLTAAVTAIVNGCGKHYPSGYQCL</sequence>
<evidence type="ECO:0000313" key="12">
    <source>
        <dbReference type="RefSeq" id="XP_071909861.1"/>
    </source>
</evidence>
<dbReference type="RefSeq" id="XP_027067726.1">
    <property type="nucleotide sequence ID" value="XM_027211925.1"/>
</dbReference>
<organism evidence="3 5">
    <name type="scientific">Coffea arabica</name>
    <name type="common">Arabian coffee</name>
    <dbReference type="NCBI Taxonomy" id="13443"/>
    <lineage>
        <taxon>Eukaryota</taxon>
        <taxon>Viridiplantae</taxon>
        <taxon>Streptophyta</taxon>
        <taxon>Embryophyta</taxon>
        <taxon>Tracheophyta</taxon>
        <taxon>Spermatophyta</taxon>
        <taxon>Magnoliopsida</taxon>
        <taxon>eudicotyledons</taxon>
        <taxon>Gunneridae</taxon>
        <taxon>Pentapetalae</taxon>
        <taxon>asterids</taxon>
        <taxon>lamiids</taxon>
        <taxon>Gentianales</taxon>
        <taxon>Rubiaceae</taxon>
        <taxon>Ixoroideae</taxon>
        <taxon>Gardenieae complex</taxon>
        <taxon>Bertiereae - Coffeeae clade</taxon>
        <taxon>Coffeeae</taxon>
        <taxon>Coffea</taxon>
    </lineage>
</organism>
<evidence type="ECO:0000313" key="8">
    <source>
        <dbReference type="RefSeq" id="XP_071909853.1"/>
    </source>
</evidence>